<keyword evidence="3" id="KW-0731">Sigma factor</keyword>
<evidence type="ECO:0000256" key="3">
    <source>
        <dbReference type="ARBA" id="ARBA00023082"/>
    </source>
</evidence>
<dbReference type="GO" id="GO:0006352">
    <property type="term" value="P:DNA-templated transcription initiation"/>
    <property type="evidence" value="ECO:0007669"/>
    <property type="project" value="InterPro"/>
</dbReference>
<evidence type="ECO:0000256" key="4">
    <source>
        <dbReference type="ARBA" id="ARBA00023163"/>
    </source>
</evidence>
<dbReference type="Gene3D" id="1.10.10.10">
    <property type="entry name" value="Winged helix-like DNA-binding domain superfamily/Winged helix DNA-binding domain"/>
    <property type="match status" value="1"/>
</dbReference>
<dbReference type="SUPFAM" id="SSF88946">
    <property type="entry name" value="Sigma2 domain of RNA polymerase sigma factors"/>
    <property type="match status" value="1"/>
</dbReference>
<dbReference type="InterPro" id="IPR039425">
    <property type="entry name" value="RNA_pol_sigma-70-like"/>
</dbReference>
<dbReference type="Pfam" id="PF04542">
    <property type="entry name" value="Sigma70_r2"/>
    <property type="match status" value="1"/>
</dbReference>
<dbReference type="GO" id="GO:0003677">
    <property type="term" value="F:DNA binding"/>
    <property type="evidence" value="ECO:0007669"/>
    <property type="project" value="InterPro"/>
</dbReference>
<reference evidence="8" key="1">
    <citation type="submission" date="2016-11" db="EMBL/GenBank/DDBJ databases">
        <authorList>
            <person name="Varghese N."/>
            <person name="Submissions S."/>
        </authorList>
    </citation>
    <scope>NUCLEOTIDE SEQUENCE [LARGE SCALE GENOMIC DNA]</scope>
    <source>
        <strain evidence="8">DSM 16990</strain>
    </source>
</reference>
<proteinExistence type="inferred from homology"/>
<name>A0A1M5NF24_9SPHI</name>
<dbReference type="Proteomes" id="UP000184287">
    <property type="component" value="Unassembled WGS sequence"/>
</dbReference>
<organism evidence="7 8">
    <name type="scientific">Pedobacter caeni</name>
    <dbReference type="NCBI Taxonomy" id="288992"/>
    <lineage>
        <taxon>Bacteria</taxon>
        <taxon>Pseudomonadati</taxon>
        <taxon>Bacteroidota</taxon>
        <taxon>Sphingobacteriia</taxon>
        <taxon>Sphingobacteriales</taxon>
        <taxon>Sphingobacteriaceae</taxon>
        <taxon>Pedobacter</taxon>
    </lineage>
</organism>
<dbReference type="RefSeq" id="WP_084529448.1">
    <property type="nucleotide sequence ID" value="NZ_FQUQ01000008.1"/>
</dbReference>
<dbReference type="InterPro" id="IPR013325">
    <property type="entry name" value="RNA_pol_sigma_r2"/>
</dbReference>
<keyword evidence="2" id="KW-0805">Transcription regulation</keyword>
<dbReference type="NCBIfam" id="TIGR02937">
    <property type="entry name" value="sigma70-ECF"/>
    <property type="match status" value="1"/>
</dbReference>
<dbReference type="NCBIfam" id="TIGR02985">
    <property type="entry name" value="Sig70_bacteroi1"/>
    <property type="match status" value="1"/>
</dbReference>
<dbReference type="OrthoDB" id="659577at2"/>
<dbReference type="PANTHER" id="PTHR43133:SF46">
    <property type="entry name" value="RNA POLYMERASE SIGMA-70 FACTOR ECF SUBFAMILY"/>
    <property type="match status" value="1"/>
</dbReference>
<evidence type="ECO:0000259" key="6">
    <source>
        <dbReference type="Pfam" id="PF08281"/>
    </source>
</evidence>
<dbReference type="InterPro" id="IPR013324">
    <property type="entry name" value="RNA_pol_sigma_r3/r4-like"/>
</dbReference>
<dbReference type="PANTHER" id="PTHR43133">
    <property type="entry name" value="RNA POLYMERASE ECF-TYPE SIGMA FACTO"/>
    <property type="match status" value="1"/>
</dbReference>
<keyword evidence="8" id="KW-1185">Reference proteome</keyword>
<feature type="domain" description="RNA polymerase sigma factor 70 region 4 type 2" evidence="6">
    <location>
        <begin position="133"/>
        <end position="179"/>
    </location>
</feature>
<feature type="domain" description="RNA polymerase sigma-70 region 2" evidence="5">
    <location>
        <begin position="34"/>
        <end position="101"/>
    </location>
</feature>
<evidence type="ECO:0000259" key="5">
    <source>
        <dbReference type="Pfam" id="PF04542"/>
    </source>
</evidence>
<dbReference type="GO" id="GO:0016987">
    <property type="term" value="F:sigma factor activity"/>
    <property type="evidence" value="ECO:0007669"/>
    <property type="project" value="UniProtKB-KW"/>
</dbReference>
<dbReference type="AlphaFoldDB" id="A0A1M5NF24"/>
<evidence type="ECO:0000256" key="1">
    <source>
        <dbReference type="ARBA" id="ARBA00010641"/>
    </source>
</evidence>
<dbReference type="InterPro" id="IPR014327">
    <property type="entry name" value="RNA_pol_sigma70_bacteroid"/>
</dbReference>
<dbReference type="EMBL" id="FQUQ01000008">
    <property type="protein sequence ID" value="SHG88206.1"/>
    <property type="molecule type" value="Genomic_DNA"/>
</dbReference>
<sequence>MHYKAMQVYSSEQLEDKDLLIKLREGDELAFVKIYNQYRHKIHTYAYQLSKSTDVAEEIVQEVFIRIWQKREQINVGLSFNGYIKKITLNHVLNHLKKISREKSLQEEVFQLIEVSHNRTEDELLEKELRKIYAEAITQLPAQKKLIYQMSRTEELSHEEIALKLNISRNTVKNHMVEASRFVREYVRKNGGIICFIMASSNYFHSN</sequence>
<dbReference type="Pfam" id="PF08281">
    <property type="entry name" value="Sigma70_r4_2"/>
    <property type="match status" value="1"/>
</dbReference>
<keyword evidence="4" id="KW-0804">Transcription</keyword>
<dbReference type="InterPro" id="IPR013249">
    <property type="entry name" value="RNA_pol_sigma70_r4_t2"/>
</dbReference>
<accession>A0A1M5NF24</accession>
<comment type="similarity">
    <text evidence="1">Belongs to the sigma-70 factor family. ECF subfamily.</text>
</comment>
<protein>
    <submittedName>
        <fullName evidence="7">RNA polymerase sigma-70 factor, ECF subfamily</fullName>
    </submittedName>
</protein>
<evidence type="ECO:0000313" key="7">
    <source>
        <dbReference type="EMBL" id="SHG88206.1"/>
    </source>
</evidence>
<dbReference type="InterPro" id="IPR014284">
    <property type="entry name" value="RNA_pol_sigma-70_dom"/>
</dbReference>
<gene>
    <name evidence="7" type="ORF">SAMN04488522_108122</name>
</gene>
<dbReference type="STRING" id="288992.SAMN04488522_108122"/>
<evidence type="ECO:0000313" key="8">
    <source>
        <dbReference type="Proteomes" id="UP000184287"/>
    </source>
</evidence>
<evidence type="ECO:0000256" key="2">
    <source>
        <dbReference type="ARBA" id="ARBA00023015"/>
    </source>
</evidence>
<dbReference type="Gene3D" id="1.10.1740.10">
    <property type="match status" value="1"/>
</dbReference>
<dbReference type="SUPFAM" id="SSF88659">
    <property type="entry name" value="Sigma3 and sigma4 domains of RNA polymerase sigma factors"/>
    <property type="match status" value="1"/>
</dbReference>
<dbReference type="InterPro" id="IPR007627">
    <property type="entry name" value="RNA_pol_sigma70_r2"/>
</dbReference>
<dbReference type="InterPro" id="IPR036388">
    <property type="entry name" value="WH-like_DNA-bd_sf"/>
</dbReference>